<dbReference type="RefSeq" id="WP_400880198.1">
    <property type="nucleotide sequence ID" value="NZ_JBIWXY010000001.1"/>
</dbReference>
<dbReference type="InterPro" id="IPR004360">
    <property type="entry name" value="Glyas_Fos-R_dOase_dom"/>
</dbReference>
<evidence type="ECO:0000259" key="2">
    <source>
        <dbReference type="PROSITE" id="PS51819"/>
    </source>
</evidence>
<comment type="caution">
    <text evidence="3">The sequence shown here is derived from an EMBL/GenBank/DDBJ whole genome shotgun (WGS) entry which is preliminary data.</text>
</comment>
<dbReference type="PROSITE" id="PS00934">
    <property type="entry name" value="GLYOXALASE_I_1"/>
    <property type="match status" value="1"/>
</dbReference>
<dbReference type="CDD" id="cd07245">
    <property type="entry name" value="VOC_like"/>
    <property type="match status" value="1"/>
</dbReference>
<keyword evidence="4" id="KW-1185">Reference proteome</keyword>
<feature type="domain" description="VOC" evidence="2">
    <location>
        <begin position="6"/>
        <end position="126"/>
    </location>
</feature>
<dbReference type="InterPro" id="IPR029068">
    <property type="entry name" value="Glyas_Bleomycin-R_OHBP_Dase"/>
</dbReference>
<dbReference type="Proteomes" id="UP001617669">
    <property type="component" value="Unassembled WGS sequence"/>
</dbReference>
<dbReference type="InterPro" id="IPR050383">
    <property type="entry name" value="GlyoxalaseI/FosfomycinResist"/>
</dbReference>
<proteinExistence type="predicted"/>
<evidence type="ECO:0000313" key="3">
    <source>
        <dbReference type="EMBL" id="MFJ5445622.1"/>
    </source>
</evidence>
<dbReference type="PROSITE" id="PS51819">
    <property type="entry name" value="VOC"/>
    <property type="match status" value="1"/>
</dbReference>
<evidence type="ECO:0000313" key="4">
    <source>
        <dbReference type="Proteomes" id="UP001617669"/>
    </source>
</evidence>
<dbReference type="InterPro" id="IPR018146">
    <property type="entry name" value="Glyoxalase_1_CS"/>
</dbReference>
<dbReference type="EMBL" id="JBIWXY010000001">
    <property type="protein sequence ID" value="MFJ5445622.1"/>
    <property type="molecule type" value="Genomic_DNA"/>
</dbReference>
<dbReference type="Gene3D" id="3.10.180.10">
    <property type="entry name" value="2,3-Dihydroxybiphenyl 1,2-Dioxygenase, domain 1"/>
    <property type="match status" value="1"/>
</dbReference>
<reference evidence="3 4" key="1">
    <citation type="submission" date="2024-11" db="EMBL/GenBank/DDBJ databases">
        <authorList>
            <person name="Kaparullina E.N."/>
            <person name="Delegan Y.A."/>
            <person name="Doronina N.V."/>
        </authorList>
    </citation>
    <scope>NUCLEOTIDE SEQUENCE [LARGE SCALE GENOMIC DNA]</scope>
    <source>
        <strain evidence="3 4">7sh_L</strain>
    </source>
</reference>
<name>A0ABW8GJS6_9PROT</name>
<keyword evidence="1" id="KW-0479">Metal-binding</keyword>
<dbReference type="InterPro" id="IPR037523">
    <property type="entry name" value="VOC_core"/>
</dbReference>
<gene>
    <name evidence="3" type="ORF">ACIKP9_05220</name>
</gene>
<dbReference type="PANTHER" id="PTHR21366">
    <property type="entry name" value="GLYOXALASE FAMILY PROTEIN"/>
    <property type="match status" value="1"/>
</dbReference>
<protein>
    <submittedName>
        <fullName evidence="3">VOC family protein</fullName>
    </submittedName>
</protein>
<sequence>MIKINRLLHTGIIVADIARSRAFYEGLLGLVPSDKRPAMNFEGVWYDIGFNQLHLMVVPNPYADAELPAHGGRDYHVAFAVDDVMAIKQALDEAGVEYSMSMSGRAALFCRDPDGNALEFSAVKMD</sequence>
<dbReference type="SUPFAM" id="SSF54593">
    <property type="entry name" value="Glyoxalase/Bleomycin resistance protein/Dihydroxybiphenyl dioxygenase"/>
    <property type="match status" value="1"/>
</dbReference>
<dbReference type="Pfam" id="PF00903">
    <property type="entry name" value="Glyoxalase"/>
    <property type="match status" value="1"/>
</dbReference>
<organism evidence="3 4">
    <name type="scientific">Methylobacillus methanolivorans</name>
    <dbReference type="NCBI Taxonomy" id="1848927"/>
    <lineage>
        <taxon>Bacteria</taxon>
        <taxon>Pseudomonadati</taxon>
        <taxon>Pseudomonadota</taxon>
        <taxon>Betaproteobacteria</taxon>
        <taxon>Nitrosomonadales</taxon>
        <taxon>Methylophilaceae</taxon>
        <taxon>Methylobacillus</taxon>
    </lineage>
</organism>
<accession>A0ABW8GJS6</accession>
<dbReference type="PANTHER" id="PTHR21366:SF22">
    <property type="entry name" value="VOC DOMAIN-CONTAINING PROTEIN"/>
    <property type="match status" value="1"/>
</dbReference>
<evidence type="ECO:0000256" key="1">
    <source>
        <dbReference type="ARBA" id="ARBA00022723"/>
    </source>
</evidence>